<keyword evidence="1" id="KW-0812">Transmembrane</keyword>
<keyword evidence="1" id="KW-1133">Transmembrane helix</keyword>
<proteinExistence type="predicted"/>
<protein>
    <submittedName>
        <fullName evidence="2">Uncharacterized protein</fullName>
    </submittedName>
</protein>
<dbReference type="RefSeq" id="WP_311868039.1">
    <property type="nucleotide sequence ID" value="NZ_JAUZVT010000001.1"/>
</dbReference>
<comment type="caution">
    <text evidence="2">The sequence shown here is derived from an EMBL/GenBank/DDBJ whole genome shotgun (WGS) entry which is preliminary data.</text>
</comment>
<feature type="transmembrane region" description="Helical" evidence="1">
    <location>
        <begin position="86"/>
        <end position="108"/>
    </location>
</feature>
<gene>
    <name evidence="2" type="ORF">Q9S78_00155</name>
</gene>
<evidence type="ECO:0000256" key="1">
    <source>
        <dbReference type="SAM" id="Phobius"/>
    </source>
</evidence>
<evidence type="ECO:0000313" key="3">
    <source>
        <dbReference type="Proteomes" id="UP001262835"/>
    </source>
</evidence>
<feature type="transmembrane region" description="Helical" evidence="1">
    <location>
        <begin position="12"/>
        <end position="36"/>
    </location>
</feature>
<sequence>MTAGTAASRPTGVAAVLAVAVIQVLAIVVTAVLWFFHTVFAGGACGASCDGAAADAAGMLFIAAAAASILVTVSAAVVAGRTGRDLAWVPLVSTALVVAGYLAAVAVFDAAIR</sequence>
<accession>A0ABU3GEF0</accession>
<dbReference type="Proteomes" id="UP001262835">
    <property type="component" value="Unassembled WGS sequence"/>
</dbReference>
<organism evidence="2 3">
    <name type="scientific">Microbacterium aquilitoris</name>
    <dbReference type="NCBI Taxonomy" id="3067307"/>
    <lineage>
        <taxon>Bacteria</taxon>
        <taxon>Bacillati</taxon>
        <taxon>Actinomycetota</taxon>
        <taxon>Actinomycetes</taxon>
        <taxon>Micrococcales</taxon>
        <taxon>Microbacteriaceae</taxon>
        <taxon>Microbacterium</taxon>
    </lineage>
</organism>
<evidence type="ECO:0000313" key="2">
    <source>
        <dbReference type="EMBL" id="MDT3329066.1"/>
    </source>
</evidence>
<keyword evidence="1" id="KW-0472">Membrane</keyword>
<name>A0ABU3GEF0_9MICO</name>
<keyword evidence="3" id="KW-1185">Reference proteome</keyword>
<reference evidence="2 3" key="1">
    <citation type="submission" date="2023-08" db="EMBL/GenBank/DDBJ databases">
        <title>Microbacterium aquilitoris sp. nov. and Microbacterium gwkjibeachense sp. nov., isolated from beach.</title>
        <authorList>
            <person name="Lee S.D."/>
            <person name="Yang H."/>
            <person name="Kim I."/>
        </authorList>
    </citation>
    <scope>NUCLEOTIDE SEQUENCE [LARGE SCALE GENOMIC DNA]</scope>
    <source>
        <strain evidence="2 3">KSW-18</strain>
    </source>
</reference>
<feature type="transmembrane region" description="Helical" evidence="1">
    <location>
        <begin position="56"/>
        <end position="79"/>
    </location>
</feature>
<dbReference type="EMBL" id="JAUZVT010000001">
    <property type="protein sequence ID" value="MDT3329066.1"/>
    <property type="molecule type" value="Genomic_DNA"/>
</dbReference>